<dbReference type="RefSeq" id="WP_085282718.1">
    <property type="nucleotide sequence ID" value="NZ_FOBI01000001.1"/>
</dbReference>
<comment type="similarity">
    <text evidence="1">Belongs to the TolB family.</text>
</comment>
<dbReference type="InterPro" id="IPR011659">
    <property type="entry name" value="WD40"/>
</dbReference>
<name>A0A1H7GTI2_9GAMM</name>
<dbReference type="PANTHER" id="PTHR36842:SF1">
    <property type="entry name" value="PROTEIN TOLB"/>
    <property type="match status" value="1"/>
</dbReference>
<feature type="compositionally biased region" description="Basic and acidic residues" evidence="2">
    <location>
        <begin position="371"/>
        <end position="382"/>
    </location>
</feature>
<dbReference type="Pfam" id="PF07676">
    <property type="entry name" value="PD40"/>
    <property type="match status" value="4"/>
</dbReference>
<dbReference type="OrthoDB" id="9812921at2"/>
<evidence type="ECO:0000256" key="2">
    <source>
        <dbReference type="SAM" id="MobiDB-lite"/>
    </source>
</evidence>
<keyword evidence="5" id="KW-1185">Reference proteome</keyword>
<organism evidence="4 5">
    <name type="scientific">Colwellia chukchiensis</name>
    <dbReference type="NCBI Taxonomy" id="641665"/>
    <lineage>
        <taxon>Bacteria</taxon>
        <taxon>Pseudomonadati</taxon>
        <taxon>Pseudomonadota</taxon>
        <taxon>Gammaproteobacteria</taxon>
        <taxon>Alteromonadales</taxon>
        <taxon>Colwelliaceae</taxon>
        <taxon>Colwellia</taxon>
    </lineage>
</organism>
<dbReference type="STRING" id="641665.GCA_002104455_00404"/>
<gene>
    <name evidence="4" type="ORF">SAMN05216262_101301</name>
</gene>
<evidence type="ECO:0000256" key="3">
    <source>
        <dbReference type="SAM" id="Phobius"/>
    </source>
</evidence>
<keyword evidence="3" id="KW-1133">Transmembrane helix</keyword>
<keyword evidence="3" id="KW-0472">Membrane</keyword>
<dbReference type="SUPFAM" id="SSF82171">
    <property type="entry name" value="DPP6 N-terminal domain-like"/>
    <property type="match status" value="1"/>
</dbReference>
<protein>
    <submittedName>
        <fullName evidence="4">WD40-like Beta Propeller Repeat</fullName>
    </submittedName>
</protein>
<dbReference type="Gene3D" id="2.120.10.30">
    <property type="entry name" value="TolB, C-terminal domain"/>
    <property type="match status" value="2"/>
</dbReference>
<keyword evidence="3" id="KW-0812">Transmembrane</keyword>
<reference evidence="5" key="1">
    <citation type="submission" date="2016-10" db="EMBL/GenBank/DDBJ databases">
        <authorList>
            <person name="Varghese N."/>
            <person name="Submissions S."/>
        </authorList>
    </citation>
    <scope>NUCLEOTIDE SEQUENCE [LARGE SCALE GENOMIC DNA]</scope>
    <source>
        <strain evidence="5">CGMCC 1.9127</strain>
    </source>
</reference>
<evidence type="ECO:0000313" key="4">
    <source>
        <dbReference type="EMBL" id="SEK41411.1"/>
    </source>
</evidence>
<dbReference type="PANTHER" id="PTHR36842">
    <property type="entry name" value="PROTEIN TOLB HOMOLOG"/>
    <property type="match status" value="1"/>
</dbReference>
<accession>A0A1H7GTI2</accession>
<dbReference type="InterPro" id="IPR011042">
    <property type="entry name" value="6-blade_b-propeller_TolB-like"/>
</dbReference>
<proteinExistence type="inferred from homology"/>
<dbReference type="PROSITE" id="PS51257">
    <property type="entry name" value="PROKAR_LIPOPROTEIN"/>
    <property type="match status" value="1"/>
</dbReference>
<dbReference type="AlphaFoldDB" id="A0A1H7GTI2"/>
<evidence type="ECO:0000256" key="1">
    <source>
        <dbReference type="ARBA" id="ARBA00009820"/>
    </source>
</evidence>
<evidence type="ECO:0000313" key="5">
    <source>
        <dbReference type="Proteomes" id="UP000199297"/>
    </source>
</evidence>
<sequence>MGSAKYQSKYQHWYYVFIVAIALVATGCSNSPDVSYSSQQNQYDPLSTQLLFVSNQDGDREIFLTNFAGDELKQLTYNNRDDYDASWSPDGQHILFTSLRDNGNSEIYTMRVDGSQQRNLSNHAGYDGQARWSPDGQSIVFNSDRHGGIGLYLMSANGEHVKRLSKDEPDSYVHPAWSPNGKWLSYSKVRPNGKSNIWIVNSDGTIHQQLSTHLKSEEGQVHWSPDSQKLLYHARRNRIYNIYLYDLTANTERQLTDLKAADSRPKWSNKGDKIVFLSTRGPLGRTQLFTMKEDGSQLKSLTDARYQVDDAIWQLDDNALFFVSWQNGQGSNVYWLELSTDKQRAISPAKGYQSQPIPEPAALPKFLSKVRNPERDMRSLRQ</sequence>
<dbReference type="EMBL" id="FOBI01000001">
    <property type="protein sequence ID" value="SEK41411.1"/>
    <property type="molecule type" value="Genomic_DNA"/>
</dbReference>
<dbReference type="Proteomes" id="UP000199297">
    <property type="component" value="Unassembled WGS sequence"/>
</dbReference>
<feature type="region of interest" description="Disordered" evidence="2">
    <location>
        <begin position="348"/>
        <end position="382"/>
    </location>
</feature>
<feature type="transmembrane region" description="Helical" evidence="3">
    <location>
        <begin position="12"/>
        <end position="32"/>
    </location>
</feature>